<evidence type="ECO:0000259" key="2">
    <source>
        <dbReference type="PROSITE" id="PS51208"/>
    </source>
</evidence>
<sequence>MKMLRAMLLPLVAAGVIAISAQSAIAFGGGSPYSEVKPIGDRGCEVQIDYSPSGNARVALQAGFDDKIAGSSVYSGGSRTYFFSGAMTSADINSCFTGPVTGVSIPNPTANLFAGADYLGFKYTFGGVDYEYAIKGATDTEVVAGPISSPQPAEGPTVQIDAPESHNGEDFSVIVRFSEPVTALRPEDVTVMNGEVLDMEPTNSVEYGASIRPSGDGDVTIDIAAGVTQSESGDVDNQAATRVVVRGSSNEATVQKIQSFIQNRATHVLNHQPSLSGFIDGFNLAGGGPLGNLGLSANADRMDLAFSSSLSRIQAARQAAEAGHDNGLAAIDQSVEAAHASSYAAPEAANRANAGLDNIDALDNSKDYGIPQNRFDVWTQLYASRAKLNQSRADTIVAYLGAHYFVNPNLIVGAMAQYDSVSEKNGSSSVDGTGWMAGPYIAGRLPGHSLLYEARIAWGQSNNKISPTGTYKDRFDTTRWIATGQIEGDILLSSLDQMTRVAFNPFLRATYFEEKQDSYIDSNGSRVEGQTYSVGEIRFGPKFTLVTELDNGVRLTPFVSASGLWDFKMSGNDSSQNSALKEGSLRARLDAGLGIKTANDWLFNMSSFHDGIGVDKYQAYGGKVRLTIPLN</sequence>
<proteinExistence type="predicted"/>
<dbReference type="GO" id="GO:0019867">
    <property type="term" value="C:outer membrane"/>
    <property type="evidence" value="ECO:0007669"/>
    <property type="project" value="InterPro"/>
</dbReference>
<reference evidence="3 4" key="1">
    <citation type="submission" date="2017-09" db="EMBL/GenBank/DDBJ databases">
        <authorList>
            <person name="Ehlers B."/>
            <person name="Leendertz F.H."/>
        </authorList>
    </citation>
    <scope>NUCLEOTIDE SEQUENCE [LARGE SCALE GENOMIC DNA]</scope>
    <source>
        <strain evidence="3 4">DSM 18289</strain>
    </source>
</reference>
<dbReference type="SUPFAM" id="SSF103515">
    <property type="entry name" value="Autotransporter"/>
    <property type="match status" value="1"/>
</dbReference>
<feature type="domain" description="Autotransporter" evidence="2">
    <location>
        <begin position="370"/>
        <end position="630"/>
    </location>
</feature>
<accession>A0A285PHR7</accession>
<evidence type="ECO:0000313" key="3">
    <source>
        <dbReference type="EMBL" id="SNZ19411.1"/>
    </source>
</evidence>
<dbReference type="InterPro" id="IPR005546">
    <property type="entry name" value="Autotransporte_beta"/>
</dbReference>
<evidence type="ECO:0000256" key="1">
    <source>
        <dbReference type="SAM" id="SignalP"/>
    </source>
</evidence>
<dbReference type="AlphaFoldDB" id="A0A285PHR7"/>
<evidence type="ECO:0000313" key="4">
    <source>
        <dbReference type="Proteomes" id="UP000219439"/>
    </source>
</evidence>
<feature type="signal peptide" evidence="1">
    <location>
        <begin position="1"/>
        <end position="26"/>
    </location>
</feature>
<name>A0A285PHR7_9HYPH</name>
<dbReference type="InterPro" id="IPR006315">
    <property type="entry name" value="OM_autotransptr_brl_dom"/>
</dbReference>
<dbReference type="Proteomes" id="UP000219439">
    <property type="component" value="Unassembled WGS sequence"/>
</dbReference>
<dbReference type="InterPro" id="IPR036709">
    <property type="entry name" value="Autotransporte_beta_dom_sf"/>
</dbReference>
<dbReference type="RefSeq" id="WP_170956077.1">
    <property type="nucleotide sequence ID" value="NZ_OBEL01000002.1"/>
</dbReference>
<gene>
    <name evidence="3" type="ORF">SAMN06265368_2496</name>
</gene>
<dbReference type="Gene3D" id="2.40.128.130">
    <property type="entry name" value="Autotransporter beta-domain"/>
    <property type="match status" value="1"/>
</dbReference>
<keyword evidence="4" id="KW-1185">Reference proteome</keyword>
<protein>
    <submittedName>
        <fullName evidence="3">Outer membrane autotransporter barrel domain-containing protein</fullName>
    </submittedName>
</protein>
<keyword evidence="1" id="KW-0732">Signal</keyword>
<dbReference type="SMART" id="SM00869">
    <property type="entry name" value="Autotransporter"/>
    <property type="match status" value="1"/>
</dbReference>
<organism evidence="3 4">
    <name type="scientific">Cohaesibacter gelatinilyticus</name>
    <dbReference type="NCBI Taxonomy" id="372072"/>
    <lineage>
        <taxon>Bacteria</taxon>
        <taxon>Pseudomonadati</taxon>
        <taxon>Pseudomonadota</taxon>
        <taxon>Alphaproteobacteria</taxon>
        <taxon>Hyphomicrobiales</taxon>
        <taxon>Cohaesibacteraceae</taxon>
    </lineage>
</organism>
<feature type="chain" id="PRO_5012267395" evidence="1">
    <location>
        <begin position="27"/>
        <end position="631"/>
    </location>
</feature>
<dbReference type="PROSITE" id="PS51208">
    <property type="entry name" value="AUTOTRANSPORTER"/>
    <property type="match status" value="1"/>
</dbReference>
<dbReference type="EMBL" id="OBEL01000002">
    <property type="protein sequence ID" value="SNZ19411.1"/>
    <property type="molecule type" value="Genomic_DNA"/>
</dbReference>
<dbReference type="NCBIfam" id="TIGR01414">
    <property type="entry name" value="autotrans_barl"/>
    <property type="match status" value="1"/>
</dbReference>